<evidence type="ECO:0000256" key="1">
    <source>
        <dbReference type="SAM" id="Coils"/>
    </source>
</evidence>
<feature type="coiled-coil region" evidence="1">
    <location>
        <begin position="44"/>
        <end position="128"/>
    </location>
</feature>
<dbReference type="InterPro" id="IPR057251">
    <property type="entry name" value="FP_C"/>
</dbReference>
<organism evidence="3 4">
    <name type="scientific">Euphydryas editha</name>
    <name type="common">Edith's checkerspot</name>
    <dbReference type="NCBI Taxonomy" id="104508"/>
    <lineage>
        <taxon>Eukaryota</taxon>
        <taxon>Metazoa</taxon>
        <taxon>Ecdysozoa</taxon>
        <taxon>Arthropoda</taxon>
        <taxon>Hexapoda</taxon>
        <taxon>Insecta</taxon>
        <taxon>Pterygota</taxon>
        <taxon>Neoptera</taxon>
        <taxon>Endopterygota</taxon>
        <taxon>Lepidoptera</taxon>
        <taxon>Glossata</taxon>
        <taxon>Ditrysia</taxon>
        <taxon>Papilionoidea</taxon>
        <taxon>Nymphalidae</taxon>
        <taxon>Nymphalinae</taxon>
        <taxon>Euphydryas</taxon>
    </lineage>
</organism>
<dbReference type="EMBL" id="CAKOGL010000016">
    <property type="protein sequence ID" value="CAH2095924.1"/>
    <property type="molecule type" value="Genomic_DNA"/>
</dbReference>
<dbReference type="AlphaFoldDB" id="A0AAU9UAX3"/>
<keyword evidence="1" id="KW-0175">Coiled coil</keyword>
<evidence type="ECO:0000259" key="2">
    <source>
        <dbReference type="Pfam" id="PF25298"/>
    </source>
</evidence>
<gene>
    <name evidence="3" type="ORF">EEDITHA_LOCUS11321</name>
</gene>
<name>A0AAU9UAX3_EUPED</name>
<proteinExistence type="predicted"/>
<evidence type="ECO:0000313" key="3">
    <source>
        <dbReference type="EMBL" id="CAH2095924.1"/>
    </source>
</evidence>
<feature type="domain" description="FP protein C-terminal" evidence="2">
    <location>
        <begin position="230"/>
        <end position="282"/>
    </location>
</feature>
<evidence type="ECO:0000313" key="4">
    <source>
        <dbReference type="Proteomes" id="UP001153954"/>
    </source>
</evidence>
<keyword evidence="4" id="KW-1185">Reference proteome</keyword>
<reference evidence="3" key="1">
    <citation type="submission" date="2022-03" db="EMBL/GenBank/DDBJ databases">
        <authorList>
            <person name="Tunstrom K."/>
        </authorList>
    </citation>
    <scope>NUCLEOTIDE SEQUENCE</scope>
</reference>
<dbReference type="Pfam" id="PF25298">
    <property type="entry name" value="Baculo_FP_2nd"/>
    <property type="match status" value="1"/>
</dbReference>
<protein>
    <recommendedName>
        <fullName evidence="2">FP protein C-terminal domain-containing protein</fullName>
    </recommendedName>
</protein>
<dbReference type="Proteomes" id="UP001153954">
    <property type="component" value="Unassembled WGS sequence"/>
</dbReference>
<accession>A0AAU9UAX3</accession>
<comment type="caution">
    <text evidence="3">The sequence shown here is derived from an EMBL/GenBank/DDBJ whole genome shotgun (WGS) entry which is preliminary data.</text>
</comment>
<sequence>MISHRCSSEPDISAETVRVDSNVSSHTFRLHKRKRAESEDDNILHDFMQEMRHMFQELKKHQEKKVEEVCSAVDSIRSSVEFLAQKYDSVIDKLNKLETNRTSDAKYIKSLENRIEILERSARSTCLEIRNIPTAKSETKDDLLNVVSSVGNVLKTPIQSYEVKDVYRIKTKDPLNKTIIVDLSSNILKEKIITSLRKFNKYNNGSNKLSTEHLKISGPSKQVFISENLTSKMKRLYFLCRDFAKTNGYRYCWLSHGKIFLRKKEGAPFYRIDSEPDLMKLKEQSTS</sequence>